<sequence length="328" mass="38650">MIIRIFVAREPAKPLNDAQMCGSFFYRYMAVKITFIKTYSTPHELVQLLKTRGMEITDEEKAQHYLSHIGYYRLSAYMYPLLSIPKEQHLFKRGVSFGKVMMLYRFDKKLRLLLFNEIEKIEVAVRCAIVNFGTEMTGNPFWMTEANNFSNPSKFNRSIRLIEDELNHTKEDFINHFKETYTNQYPPSWMLTEILPFGVITNIYSNIKNKKIKKRIAQSFGLQVAPFESWLTIITVTRNSCCHHARVWNRVFSIRATMPIRMSRPWITLPTDPLKVYFDMCIIKYFLDIISPNNDMLDKMNRLFATFPEVDIAALGFPSGWENQPLWQ</sequence>
<accession>A0A379EYF6</accession>
<gene>
    <name evidence="1" type="ORF">NCTC13043_00273</name>
</gene>
<evidence type="ECO:0000313" key="2">
    <source>
        <dbReference type="Proteomes" id="UP000254235"/>
    </source>
</evidence>
<protein>
    <submittedName>
        <fullName evidence="1">Abortive infection bacteriophage resistance protein</fullName>
    </submittedName>
</protein>
<dbReference type="EMBL" id="UGTP01000001">
    <property type="protein sequence ID" value="SUC11427.1"/>
    <property type="molecule type" value="Genomic_DNA"/>
</dbReference>
<name>A0A379EYF6_9BACT</name>
<dbReference type="AlphaFoldDB" id="A0A379EYF6"/>
<organism evidence="1 2">
    <name type="scientific">Prevotella pallens</name>
    <dbReference type="NCBI Taxonomy" id="60133"/>
    <lineage>
        <taxon>Bacteria</taxon>
        <taxon>Pseudomonadati</taxon>
        <taxon>Bacteroidota</taxon>
        <taxon>Bacteroidia</taxon>
        <taxon>Bacteroidales</taxon>
        <taxon>Prevotellaceae</taxon>
        <taxon>Prevotella</taxon>
    </lineage>
</organism>
<proteinExistence type="predicted"/>
<reference evidence="1 2" key="1">
    <citation type="submission" date="2018-06" db="EMBL/GenBank/DDBJ databases">
        <authorList>
            <consortium name="Pathogen Informatics"/>
            <person name="Doyle S."/>
        </authorList>
    </citation>
    <scope>NUCLEOTIDE SEQUENCE [LARGE SCALE GENOMIC DNA]</scope>
    <source>
        <strain evidence="1 2">NCTC13043</strain>
    </source>
</reference>
<evidence type="ECO:0000313" key="1">
    <source>
        <dbReference type="EMBL" id="SUC11427.1"/>
    </source>
</evidence>
<dbReference type="InterPro" id="IPR011664">
    <property type="entry name" value="Abi_system_AbiD/AbiF-like"/>
</dbReference>
<dbReference type="Proteomes" id="UP000254235">
    <property type="component" value="Unassembled WGS sequence"/>
</dbReference>
<dbReference type="Pfam" id="PF07751">
    <property type="entry name" value="Abi_2"/>
    <property type="match status" value="1"/>
</dbReference>